<accession>Q5KCW7</accession>
<comment type="subunit">
    <text evidence="18">Monomer.</text>
</comment>
<dbReference type="Pfam" id="PF01693">
    <property type="entry name" value="Cauli_VI"/>
    <property type="match status" value="1"/>
</dbReference>
<feature type="binding site" evidence="18">
    <location>
        <begin position="209"/>
        <end position="216"/>
    </location>
    <ligand>
        <name>ATP</name>
        <dbReference type="ChEBI" id="CHEBI:30616"/>
    </ligand>
</feature>
<evidence type="ECO:0000256" key="3">
    <source>
        <dbReference type="ARBA" id="ARBA00022722"/>
    </source>
</evidence>
<evidence type="ECO:0000256" key="13">
    <source>
        <dbReference type="ARBA" id="ARBA00023128"/>
    </source>
</evidence>
<keyword evidence="8 18" id="KW-0378">Hydrolase</keyword>
<evidence type="ECO:0000256" key="14">
    <source>
        <dbReference type="ARBA" id="ARBA00023172"/>
    </source>
</evidence>
<dbReference type="SUPFAM" id="SSF52540">
    <property type="entry name" value="P-loop containing nucleoside triphosphate hydrolases"/>
    <property type="match status" value="2"/>
</dbReference>
<evidence type="ECO:0000256" key="10">
    <source>
        <dbReference type="ARBA" id="ARBA00022840"/>
    </source>
</evidence>
<dbReference type="KEGG" id="cne:CNH02480"/>
<dbReference type="CDD" id="cd18809">
    <property type="entry name" value="SF1_C_RecD"/>
    <property type="match status" value="1"/>
</dbReference>
<accession>Q55IT3</accession>
<feature type="domain" description="DNA helicase Pif1-like DEAD-box helicase" evidence="21">
    <location>
        <begin position="188"/>
        <end position="229"/>
    </location>
</feature>
<gene>
    <name evidence="18" type="primary">PIF1</name>
    <name evidence="23" type="ordered locus">CNH02480</name>
</gene>
<keyword evidence="7 18" id="KW-0227">DNA damage</keyword>
<comment type="catalytic activity">
    <reaction evidence="18">
        <text>ATP + H2O = ADP + phosphate + H(+)</text>
        <dbReference type="Rhea" id="RHEA:13065"/>
        <dbReference type="ChEBI" id="CHEBI:15377"/>
        <dbReference type="ChEBI" id="CHEBI:15378"/>
        <dbReference type="ChEBI" id="CHEBI:30616"/>
        <dbReference type="ChEBI" id="CHEBI:43474"/>
        <dbReference type="ChEBI" id="CHEBI:456216"/>
        <dbReference type="EC" id="5.6.2.3"/>
    </reaction>
</comment>
<dbReference type="GO" id="GO:0046872">
    <property type="term" value="F:metal ion binding"/>
    <property type="evidence" value="ECO:0007669"/>
    <property type="project" value="UniProtKB-KW"/>
</dbReference>
<dbReference type="EMBL" id="AE017348">
    <property type="protein sequence ID" value="AAW45116.1"/>
    <property type="molecule type" value="Genomic_DNA"/>
</dbReference>
<dbReference type="PANTHER" id="PTHR47642">
    <property type="entry name" value="ATP-DEPENDENT DNA HELICASE"/>
    <property type="match status" value="1"/>
</dbReference>
<dbReference type="OrthoDB" id="2560219at2759"/>
<dbReference type="Gene3D" id="3.40.50.300">
    <property type="entry name" value="P-loop containing nucleotide triphosphate hydrolases"/>
    <property type="match status" value="2"/>
</dbReference>
<dbReference type="GO" id="GO:0043139">
    <property type="term" value="F:5'-3' DNA helicase activity"/>
    <property type="evidence" value="ECO:0000318"/>
    <property type="project" value="GO_Central"/>
</dbReference>
<dbReference type="FunFam" id="3.40.970.10:FF:000001">
    <property type="entry name" value="Ribonuclease H1"/>
    <property type="match status" value="1"/>
</dbReference>
<dbReference type="InterPro" id="IPR037056">
    <property type="entry name" value="RNase_H1_N_sf"/>
</dbReference>
<dbReference type="HAMAP" id="MF_03176">
    <property type="entry name" value="PIF1"/>
    <property type="match status" value="1"/>
</dbReference>
<keyword evidence="13 18" id="KW-0496">Mitochondrion</keyword>
<proteinExistence type="inferred from homology"/>
<evidence type="ECO:0000259" key="22">
    <source>
        <dbReference type="Pfam" id="PF21530"/>
    </source>
</evidence>
<comment type="similarity">
    <text evidence="18">Belongs to the helicase family. PIF1 subfamily.</text>
</comment>
<evidence type="ECO:0000313" key="24">
    <source>
        <dbReference type="Proteomes" id="UP000002149"/>
    </source>
</evidence>
<dbReference type="InterPro" id="IPR048293">
    <property type="entry name" value="PIF1_RRM3_pfh1"/>
</dbReference>
<keyword evidence="9 18" id="KW-0347">Helicase</keyword>
<keyword evidence="3" id="KW-0540">Nuclease</keyword>
<keyword evidence="5 18" id="KW-0547">Nucleotide-binding</keyword>
<dbReference type="GO" id="GO:0000723">
    <property type="term" value="P:telomere maintenance"/>
    <property type="evidence" value="ECO:0000318"/>
    <property type="project" value="GO_Central"/>
</dbReference>
<dbReference type="EC" id="5.6.2.3" evidence="18"/>
<dbReference type="InterPro" id="IPR049163">
    <property type="entry name" value="Pif1-like_2B_dom"/>
</dbReference>
<dbReference type="InterPro" id="IPR027417">
    <property type="entry name" value="P-loop_NTPase"/>
</dbReference>
<keyword evidence="12 18" id="KW-0238">DNA-binding</keyword>
<keyword evidence="11" id="KW-0460">Magnesium</keyword>
<keyword evidence="17 18" id="KW-0539">Nucleus</keyword>
<evidence type="ECO:0000256" key="12">
    <source>
        <dbReference type="ARBA" id="ARBA00023125"/>
    </source>
</evidence>
<dbReference type="AlphaFoldDB" id="Q5KCW7"/>
<evidence type="ECO:0000256" key="19">
    <source>
        <dbReference type="SAM" id="MobiDB-lite"/>
    </source>
</evidence>
<evidence type="ECO:0000256" key="9">
    <source>
        <dbReference type="ARBA" id="ARBA00022806"/>
    </source>
</evidence>
<dbReference type="GO" id="GO:0006281">
    <property type="term" value="P:DNA repair"/>
    <property type="evidence" value="ECO:0007669"/>
    <property type="project" value="UniProtKB-UniRule"/>
</dbReference>
<dbReference type="Gene3D" id="3.40.970.10">
    <property type="entry name" value="Ribonuclease H1, N-terminal domain"/>
    <property type="match status" value="1"/>
</dbReference>
<dbReference type="HOGENOM" id="CLU_001613_0_3_1"/>
<keyword evidence="16 18" id="KW-0413">Isomerase</keyword>
<dbReference type="STRING" id="214684.Q5KCW7"/>
<evidence type="ECO:0000256" key="6">
    <source>
        <dbReference type="ARBA" id="ARBA00022759"/>
    </source>
</evidence>
<evidence type="ECO:0000313" key="23">
    <source>
        <dbReference type="EMBL" id="AAW45116.1"/>
    </source>
</evidence>
<evidence type="ECO:0000256" key="8">
    <source>
        <dbReference type="ARBA" id="ARBA00022801"/>
    </source>
</evidence>
<keyword evidence="10 18" id="KW-0067">ATP-binding</keyword>
<dbReference type="InterPro" id="IPR011320">
    <property type="entry name" value="RNase_H1_N"/>
</dbReference>
<dbReference type="InterPro" id="IPR051055">
    <property type="entry name" value="PIF1_helicase"/>
</dbReference>
<keyword evidence="14 18" id="KW-0233">DNA recombination</keyword>
<dbReference type="SUPFAM" id="SSF55658">
    <property type="entry name" value="L9 N-domain-like"/>
    <property type="match status" value="1"/>
</dbReference>
<name>Q5KCW7_CRYD1</name>
<evidence type="ECO:0000259" key="20">
    <source>
        <dbReference type="Pfam" id="PF01693"/>
    </source>
</evidence>
<evidence type="ECO:0000256" key="7">
    <source>
        <dbReference type="ARBA" id="ARBA00022763"/>
    </source>
</evidence>
<evidence type="ECO:0000256" key="17">
    <source>
        <dbReference type="ARBA" id="ARBA00023242"/>
    </source>
</evidence>
<evidence type="ECO:0000256" key="1">
    <source>
        <dbReference type="ARBA" id="ARBA00001946"/>
    </source>
</evidence>
<dbReference type="InterPro" id="IPR010285">
    <property type="entry name" value="DNA_helicase_pif1-like_DEAD"/>
</dbReference>
<keyword evidence="15 18" id="KW-0234">DNA repair</keyword>
<feature type="DNA-binding region" evidence="18">
    <location>
        <begin position="633"/>
        <end position="652"/>
    </location>
</feature>
<feature type="region of interest" description="Disordered" evidence="19">
    <location>
        <begin position="49"/>
        <end position="145"/>
    </location>
</feature>
<keyword evidence="4" id="KW-0479">Metal-binding</keyword>
<dbReference type="GO" id="GO:0003697">
    <property type="term" value="F:single-stranded DNA binding"/>
    <property type="evidence" value="ECO:0000318"/>
    <property type="project" value="GO_Central"/>
</dbReference>
<organism evidence="23 24">
    <name type="scientific">Cryptococcus deneoformans (strain JEC21 / ATCC MYA-565)</name>
    <name type="common">Cryptococcus neoformans var. neoformans serotype D</name>
    <dbReference type="NCBI Taxonomy" id="214684"/>
    <lineage>
        <taxon>Eukaryota</taxon>
        <taxon>Fungi</taxon>
        <taxon>Dikarya</taxon>
        <taxon>Basidiomycota</taxon>
        <taxon>Agaricomycotina</taxon>
        <taxon>Tremellomycetes</taxon>
        <taxon>Tremellales</taxon>
        <taxon>Cryptococcaceae</taxon>
        <taxon>Cryptococcus</taxon>
        <taxon>Cryptococcus neoformans species complex</taxon>
    </lineage>
</organism>
<dbReference type="InParanoid" id="Q5KCW7"/>
<dbReference type="Proteomes" id="UP000002149">
    <property type="component" value="Chromosome 8"/>
</dbReference>
<comment type="function">
    <text evidence="18">DNA-dependent ATPase and 5'-3' DNA helicase required for the maintenance of both mitochondrial and nuclear genome stability.</text>
</comment>
<evidence type="ECO:0000256" key="4">
    <source>
        <dbReference type="ARBA" id="ARBA00022723"/>
    </source>
</evidence>
<keyword evidence="24" id="KW-1185">Reference proteome</keyword>
<reference evidence="23 24" key="1">
    <citation type="journal article" date="2005" name="Science">
        <title>The genome of the basidiomycetous yeast and human pathogen Cryptococcus neoformans.</title>
        <authorList>
            <person name="Loftus B.J."/>
            <person name="Fung E."/>
            <person name="Roncaglia P."/>
            <person name="Rowley D."/>
            <person name="Amedeo P."/>
            <person name="Bruno D."/>
            <person name="Vamathevan J."/>
            <person name="Miranda M."/>
            <person name="Anderson I.J."/>
            <person name="Fraser J.A."/>
            <person name="Allen J.E."/>
            <person name="Bosdet I.E."/>
            <person name="Brent M.R."/>
            <person name="Chiu R."/>
            <person name="Doering T.L."/>
            <person name="Donlin M.J."/>
            <person name="D'Souza C.A."/>
            <person name="Fox D.S."/>
            <person name="Grinberg V."/>
            <person name="Fu J."/>
            <person name="Fukushima M."/>
            <person name="Haas B.J."/>
            <person name="Huang J.C."/>
            <person name="Janbon G."/>
            <person name="Jones S.J."/>
            <person name="Koo H.L."/>
            <person name="Krzywinski M.I."/>
            <person name="Kwon-Chung J.K."/>
            <person name="Lengeler K.B."/>
            <person name="Maiti R."/>
            <person name="Marra M.A."/>
            <person name="Marra R.E."/>
            <person name="Mathewson C.A."/>
            <person name="Mitchell T.G."/>
            <person name="Pertea M."/>
            <person name="Riggs F.R."/>
            <person name="Salzberg S.L."/>
            <person name="Schein J.E."/>
            <person name="Shvartsbeyn A."/>
            <person name="Shin H."/>
            <person name="Shumway M."/>
            <person name="Specht C.A."/>
            <person name="Suh B.B."/>
            <person name="Tenney A."/>
            <person name="Utterback T.R."/>
            <person name="Wickes B.L."/>
            <person name="Wortman J.R."/>
            <person name="Wye N.H."/>
            <person name="Kronstad J.W."/>
            <person name="Lodge J.K."/>
            <person name="Heitman J."/>
            <person name="Davis R.W."/>
            <person name="Fraser C.M."/>
            <person name="Hyman R.W."/>
        </authorList>
    </citation>
    <scope>NUCLEOTIDE SEQUENCE [LARGE SCALE GENOMIC DNA]</scope>
    <source>
        <strain evidence="24">JEC21 / ATCC MYA-565</strain>
    </source>
</reference>
<dbReference type="VEuPathDB" id="FungiDB:CNH02480"/>
<dbReference type="InterPro" id="IPR009027">
    <property type="entry name" value="Ribosomal_bL9/RNase_H1_N"/>
</dbReference>
<dbReference type="GO" id="GO:0005524">
    <property type="term" value="F:ATP binding"/>
    <property type="evidence" value="ECO:0007669"/>
    <property type="project" value="UniProtKB-UniRule"/>
</dbReference>
<evidence type="ECO:0000256" key="5">
    <source>
        <dbReference type="ARBA" id="ARBA00022741"/>
    </source>
</evidence>
<dbReference type="GO" id="GO:0043596">
    <property type="term" value="C:nuclear replication fork"/>
    <property type="evidence" value="ECO:0000318"/>
    <property type="project" value="GO_Central"/>
</dbReference>
<dbReference type="CDD" id="cd18037">
    <property type="entry name" value="DEXSc_Pif1_like"/>
    <property type="match status" value="1"/>
</dbReference>
<feature type="domain" description="Ribonuclease H1 N-terminal" evidence="20">
    <location>
        <begin position="6"/>
        <end position="48"/>
    </location>
</feature>
<dbReference type="RefSeq" id="XP_572423.1">
    <property type="nucleotide sequence ID" value="XM_572423.1"/>
</dbReference>
<dbReference type="PANTHER" id="PTHR47642:SF5">
    <property type="entry name" value="ATP-DEPENDENT DNA HELICASE"/>
    <property type="match status" value="1"/>
</dbReference>
<dbReference type="Pfam" id="PF21530">
    <property type="entry name" value="Pif1_2B_dom"/>
    <property type="match status" value="1"/>
</dbReference>
<dbReference type="GO" id="GO:0004523">
    <property type="term" value="F:RNA-DNA hybrid ribonuclease activity"/>
    <property type="evidence" value="ECO:0007669"/>
    <property type="project" value="UniProtKB-ARBA"/>
</dbReference>
<sequence>MPKPGFYAVRFGRRPGVYITWAECQQQVHMFPGAVFKKFGTYDEASLWASLRPQTPPPPETSETDRKDGLKESDKGKRISDSADPSAQHGPRSSSKASPSHPLHLPYQQDCKRERSEDTDDTESPGRKAKAGKHDRNEDKNGYDGFTAMDDYISVLPPDDEAGQSSSTQVDGNITTAELPAVGGEPELSSQQSEILAKIMNGENFFFTGSAGTGKSVLLRAIIKAFKEKEGEREQREATRSFRSWQGYRGAQKAEKEEVVKWSLAVTASTGMAGVNIGGTTIHSWAGIGLGVDNAEKLANKVRANALSRKRWRTTAALVIDEISMIDAPLLDKLDHIGRIVRNDDRPFGGIQLILTGDFFQLPPVTKGQIPQFAFEAKCWPKLFSHKNIKTLTRVFRQRDDRFINMLEAMRRGTITPDDTVLLQSLNRPIEYPDNIEPVALYPQKRDVEFVNSARLDALPGAVTLYDCHDEPGFTAGGFPISRTEATIKLNKNTIWPQHLSLKEGAQVMLVTNMGDGVLVNGSTGTVVDFLTIPDAIKRGIHLPEAAIKGQTSMDLEFPVVAFAQSKFARKKVPERVIIPSMSVDMLNALGQPEATRYQIPLILAWALTIHKSQGQTLERVKIDLAKIFVEGQTYVAISRAVSLDSLEVLNFRPHSVKAHSKVIDWARPYEEEQAAEEEWNNLEDNIGILY</sequence>
<feature type="domain" description="DNA helicase Pif1-like 2B" evidence="22">
    <location>
        <begin position="490"/>
        <end position="530"/>
    </location>
</feature>
<evidence type="ECO:0000256" key="2">
    <source>
        <dbReference type="ARBA" id="ARBA00005300"/>
    </source>
</evidence>
<evidence type="ECO:0000259" key="21">
    <source>
        <dbReference type="Pfam" id="PF05970"/>
    </source>
</evidence>
<feature type="compositionally biased region" description="Basic and acidic residues" evidence="19">
    <location>
        <begin position="132"/>
        <end position="142"/>
    </location>
</feature>
<feature type="domain" description="DNA helicase Pif1-like DEAD-box helicase" evidence="21">
    <location>
        <begin position="265"/>
        <end position="416"/>
    </location>
</feature>
<dbReference type="eggNOG" id="KOG0987">
    <property type="taxonomic scope" value="Eukaryota"/>
</dbReference>
<dbReference type="GO" id="GO:0005739">
    <property type="term" value="C:mitochondrion"/>
    <property type="evidence" value="ECO:0000318"/>
    <property type="project" value="GO_Central"/>
</dbReference>
<keyword evidence="6" id="KW-0255">Endonuclease</keyword>
<evidence type="ECO:0000256" key="11">
    <source>
        <dbReference type="ARBA" id="ARBA00022842"/>
    </source>
</evidence>
<comment type="subcellular location">
    <subcellularLocation>
        <location evidence="18">Nucleus</location>
    </subcellularLocation>
    <subcellularLocation>
        <location evidence="18">Mitochondrion</location>
    </subcellularLocation>
</comment>
<feature type="compositionally biased region" description="Basic and acidic residues" evidence="19">
    <location>
        <begin position="63"/>
        <end position="81"/>
    </location>
</feature>
<evidence type="ECO:0000256" key="16">
    <source>
        <dbReference type="ARBA" id="ARBA00023235"/>
    </source>
</evidence>
<feature type="region of interest" description="Disordered" evidence="19">
    <location>
        <begin position="150"/>
        <end position="169"/>
    </location>
</feature>
<evidence type="ECO:0000256" key="18">
    <source>
        <dbReference type="HAMAP-Rule" id="MF_03176"/>
    </source>
</evidence>
<dbReference type="GO" id="GO:0016887">
    <property type="term" value="F:ATP hydrolysis activity"/>
    <property type="evidence" value="ECO:0007669"/>
    <property type="project" value="RHEA"/>
</dbReference>
<comment type="similarity">
    <text evidence="2">Belongs to the RNase H family.</text>
</comment>
<dbReference type="GO" id="GO:0006310">
    <property type="term" value="P:DNA recombination"/>
    <property type="evidence" value="ECO:0007669"/>
    <property type="project" value="UniProtKB-UniRule"/>
</dbReference>
<evidence type="ECO:0000256" key="15">
    <source>
        <dbReference type="ARBA" id="ARBA00023204"/>
    </source>
</evidence>
<dbReference type="Pfam" id="PF05970">
    <property type="entry name" value="PIF1"/>
    <property type="match status" value="2"/>
</dbReference>
<dbReference type="GeneID" id="3259297"/>
<dbReference type="GO" id="GO:0071932">
    <property type="term" value="P:replication fork reversal"/>
    <property type="evidence" value="ECO:0000318"/>
    <property type="project" value="GO_Central"/>
</dbReference>
<dbReference type="PaxDb" id="214684-Q5KCW7"/>
<protein>
    <recommendedName>
        <fullName evidence="18">ATP-dependent DNA helicase PIF1</fullName>
        <ecNumber evidence="18">5.6.2.3</ecNumber>
    </recommendedName>
    <alternativeName>
        <fullName evidence="18">DNA 5'-3' helicase PIF1</fullName>
    </alternativeName>
    <alternativeName>
        <fullName evidence="18">DNA repair and recombination helicase PIF1</fullName>
    </alternativeName>
</protein>
<comment type="cofactor">
    <cofactor evidence="1 18">
        <name>Mg(2+)</name>
        <dbReference type="ChEBI" id="CHEBI:18420"/>
    </cofactor>
</comment>
<dbReference type="eggNOG" id="KOG3752">
    <property type="taxonomic scope" value="Eukaryota"/>
</dbReference>
<dbReference type="OMA" id="VFRQQDN"/>